<proteinExistence type="predicted"/>
<dbReference type="EMBL" id="SDOZ01000005">
    <property type="protein sequence ID" value="RXZ57954.1"/>
    <property type="molecule type" value="Genomic_DNA"/>
</dbReference>
<evidence type="ECO:0000313" key="1">
    <source>
        <dbReference type="EMBL" id="RXZ57954.1"/>
    </source>
</evidence>
<comment type="caution">
    <text evidence="1">The sequence shown here is derived from an EMBL/GenBank/DDBJ whole genome shotgun (WGS) entry which is preliminary data.</text>
</comment>
<accession>A0A4Q2K7Q5</accession>
<dbReference type="RefSeq" id="WP_129227406.1">
    <property type="nucleotide sequence ID" value="NZ_SDOZ01000005.1"/>
</dbReference>
<dbReference type="OrthoDB" id="357543at2"/>
<dbReference type="AlphaFoldDB" id="A0A4Q2K7Q5"/>
<evidence type="ECO:0000313" key="2">
    <source>
        <dbReference type="Proteomes" id="UP000291269"/>
    </source>
</evidence>
<dbReference type="Gene3D" id="1.10.3210.10">
    <property type="entry name" value="Hypothetical protein af1432"/>
    <property type="match status" value="1"/>
</dbReference>
<sequence length="195" mass="22931">MKDKQEEFLNIYDACIHREGAAALREYLFKSDFFRAPASTRYHCAYEGGLCEHSVNTYKRLLFAVQNEYGEIWEERVPHESIAVCGLLHDLCKIDFYKQDFRNVKENGEWVRRPYYAREELFPFGHGEKSVYIISSFMRLTREEAMAINWHMGGFDTRVKGWDPSISEAYDKYPLAVLMHVSDLEATYIDEKRGV</sequence>
<organism evidence="1 2">
    <name type="scientific">Candidatus Borkfalkia ceftriaxoniphila</name>
    <dbReference type="NCBI Taxonomy" id="2508949"/>
    <lineage>
        <taxon>Bacteria</taxon>
        <taxon>Bacillati</taxon>
        <taxon>Bacillota</taxon>
        <taxon>Clostridia</taxon>
        <taxon>Christensenellales</taxon>
        <taxon>Christensenellaceae</taxon>
        <taxon>Candidatus Borkfalkia</taxon>
    </lineage>
</organism>
<dbReference type="GO" id="GO:0016787">
    <property type="term" value="F:hydrolase activity"/>
    <property type="evidence" value="ECO:0007669"/>
    <property type="project" value="UniProtKB-KW"/>
</dbReference>
<reference evidence="1 2" key="1">
    <citation type="journal article" date="2019" name="Gut">
        <title>Antibiotics-induced monodominance of a novel gut bacterial order.</title>
        <authorList>
            <person name="Hildebrand F."/>
            <person name="Moitinho-Silva L."/>
            <person name="Blasche S."/>
            <person name="Jahn M.T."/>
            <person name="Gossmann T.I."/>
            <person name="Heuerta-Cepas J."/>
            <person name="Hercog R."/>
            <person name="Luetge M."/>
            <person name="Bahram M."/>
            <person name="Pryszlak A."/>
            <person name="Alves R.J."/>
            <person name="Waszak S.M."/>
            <person name="Zhu A."/>
            <person name="Ye L."/>
            <person name="Costea P.I."/>
            <person name="Aalvink S."/>
            <person name="Belzer C."/>
            <person name="Forslund S.K."/>
            <person name="Sunagawa S."/>
            <person name="Hentschel U."/>
            <person name="Merten C."/>
            <person name="Patil K.R."/>
            <person name="Benes V."/>
            <person name="Bork P."/>
        </authorList>
    </citation>
    <scope>NUCLEOTIDE SEQUENCE [LARGE SCALE GENOMIC DNA]</scope>
    <source>
        <strain evidence="1 2">HDS1380</strain>
    </source>
</reference>
<keyword evidence="2" id="KW-1185">Reference proteome</keyword>
<name>A0A4Q2K7Q5_9FIRM</name>
<dbReference type="Proteomes" id="UP000291269">
    <property type="component" value="Unassembled WGS sequence"/>
</dbReference>
<keyword evidence="1" id="KW-0378">Hydrolase</keyword>
<gene>
    <name evidence="1" type="ORF">ESZ91_11435</name>
</gene>
<protein>
    <submittedName>
        <fullName evidence="1">Hydrolase</fullName>
    </submittedName>
</protein>